<evidence type="ECO:0000256" key="1">
    <source>
        <dbReference type="SAM" id="MobiDB-lite"/>
    </source>
</evidence>
<proteinExistence type="predicted"/>
<organism evidence="2 3">
    <name type="scientific">Novilysobacter luteus</name>
    <dbReference type="NCBI Taxonomy" id="2822368"/>
    <lineage>
        <taxon>Bacteria</taxon>
        <taxon>Pseudomonadati</taxon>
        <taxon>Pseudomonadota</taxon>
        <taxon>Gammaproteobacteria</taxon>
        <taxon>Lysobacterales</taxon>
        <taxon>Lysobacteraceae</taxon>
        <taxon>Novilysobacter</taxon>
    </lineage>
</organism>
<name>A0ABM8UI07_9GAMM</name>
<feature type="compositionally biased region" description="Low complexity" evidence="1">
    <location>
        <begin position="99"/>
        <end position="108"/>
    </location>
</feature>
<evidence type="ECO:0000313" key="3">
    <source>
        <dbReference type="Proteomes" id="UP000680116"/>
    </source>
</evidence>
<evidence type="ECO:0000313" key="2">
    <source>
        <dbReference type="EMBL" id="CAG4977349.1"/>
    </source>
</evidence>
<dbReference type="EMBL" id="OU015430">
    <property type="protein sequence ID" value="CAG4977349.1"/>
    <property type="molecule type" value="Genomic_DNA"/>
</dbReference>
<feature type="region of interest" description="Disordered" evidence="1">
    <location>
        <begin position="92"/>
        <end position="129"/>
    </location>
</feature>
<reference evidence="2 3" key="1">
    <citation type="submission" date="2021-04" db="EMBL/GenBank/DDBJ databases">
        <authorList>
            <person name="Rodrigo-Torres L."/>
            <person name="Arahal R. D."/>
            <person name="Lucena T."/>
        </authorList>
    </citation>
    <scope>NUCLEOTIDE SEQUENCE [LARGE SCALE GENOMIC DNA]</scope>
    <source>
        <strain evidence="2 3">CECT 30171</strain>
    </source>
</reference>
<dbReference type="RefSeq" id="WP_215218885.1">
    <property type="nucleotide sequence ID" value="NZ_OU015430.1"/>
</dbReference>
<keyword evidence="3" id="KW-1185">Reference proteome</keyword>
<protein>
    <recommendedName>
        <fullName evidence="4">Protein sip-5</fullName>
    </recommendedName>
</protein>
<dbReference type="Proteomes" id="UP000680116">
    <property type="component" value="Chromosome"/>
</dbReference>
<sequence length="151" mass="15935">MSFDKLIAKVTQAENAMEANERRVGADVRQLRDSWKAMWTPGRIVLAGLVSGYLAGRAEPIRSAARSGSVVRIVSMLGTVFAGTSARQAATEAEHAADASEQAAETVAPGTTSKSAAQDVASEAAREELAHARLQREAEAARQVNAEAMDP</sequence>
<accession>A0ABM8UI07</accession>
<evidence type="ECO:0008006" key="4">
    <source>
        <dbReference type="Google" id="ProtNLM"/>
    </source>
</evidence>
<gene>
    <name evidence="2" type="ORF">LYB30171_02390</name>
</gene>